<evidence type="ECO:0000256" key="20">
    <source>
        <dbReference type="ARBA" id="ARBA00032253"/>
    </source>
</evidence>
<evidence type="ECO:0000256" key="11">
    <source>
        <dbReference type="ARBA" id="ARBA00022692"/>
    </source>
</evidence>
<dbReference type="GO" id="GO:0005886">
    <property type="term" value="C:plasma membrane"/>
    <property type="evidence" value="ECO:0007669"/>
    <property type="project" value="UniProtKB-SubCell"/>
</dbReference>
<evidence type="ECO:0000256" key="13">
    <source>
        <dbReference type="ARBA" id="ARBA00022989"/>
    </source>
</evidence>
<reference evidence="25" key="1">
    <citation type="submission" date="2022-06" db="EMBL/GenBank/DDBJ databases">
        <title>New cyanobacteria of genus Symplocastrum in benthos of Lake Baikal.</title>
        <authorList>
            <person name="Sorokovikova E."/>
            <person name="Tikhonova I."/>
            <person name="Krasnopeev A."/>
            <person name="Evseev P."/>
            <person name="Gladkikh A."/>
            <person name="Belykh O."/>
        </authorList>
    </citation>
    <scope>NUCLEOTIDE SEQUENCE</scope>
    <source>
        <strain evidence="25">BBK-W-15</strain>
    </source>
</reference>
<evidence type="ECO:0000256" key="12">
    <source>
        <dbReference type="ARBA" id="ARBA00022695"/>
    </source>
</evidence>
<keyword evidence="12 25" id="KW-0548">Nucleotidyltransferase</keyword>
<comment type="catalytic activity">
    <reaction evidence="1">
        <text>a 1,2-diacyl-sn-glycero-3-phosphate + CTP + H(+) = a CDP-1,2-diacyl-sn-glycerol + diphosphate</text>
        <dbReference type="Rhea" id="RHEA:16229"/>
        <dbReference type="ChEBI" id="CHEBI:15378"/>
        <dbReference type="ChEBI" id="CHEBI:33019"/>
        <dbReference type="ChEBI" id="CHEBI:37563"/>
        <dbReference type="ChEBI" id="CHEBI:58332"/>
        <dbReference type="ChEBI" id="CHEBI:58608"/>
        <dbReference type="EC" id="2.7.7.41"/>
    </reaction>
</comment>
<evidence type="ECO:0000313" key="25">
    <source>
        <dbReference type="EMBL" id="MCP2732210.1"/>
    </source>
</evidence>
<feature type="transmembrane region" description="Helical" evidence="24">
    <location>
        <begin position="200"/>
        <end position="223"/>
    </location>
</feature>
<dbReference type="GO" id="GO:0016024">
    <property type="term" value="P:CDP-diacylglycerol biosynthetic process"/>
    <property type="evidence" value="ECO:0007669"/>
    <property type="project" value="TreeGrafter"/>
</dbReference>
<accession>A0AAE3KQ64</accession>
<evidence type="ECO:0000256" key="2">
    <source>
        <dbReference type="ARBA" id="ARBA00004651"/>
    </source>
</evidence>
<dbReference type="PANTHER" id="PTHR46382:SF1">
    <property type="entry name" value="PHOSPHATIDATE CYTIDYLYLTRANSFERASE"/>
    <property type="match status" value="1"/>
</dbReference>
<keyword evidence="14" id="KW-0443">Lipid metabolism</keyword>
<evidence type="ECO:0000256" key="15">
    <source>
        <dbReference type="ARBA" id="ARBA00023136"/>
    </source>
</evidence>
<dbReference type="Pfam" id="PF01148">
    <property type="entry name" value="CTP_transf_1"/>
    <property type="match status" value="1"/>
</dbReference>
<proteinExistence type="inferred from homology"/>
<evidence type="ECO:0000256" key="5">
    <source>
        <dbReference type="ARBA" id="ARBA00010185"/>
    </source>
</evidence>
<keyword evidence="16" id="KW-0594">Phospholipid biosynthesis</keyword>
<keyword evidence="11 24" id="KW-0812">Transmembrane</keyword>
<comment type="pathway">
    <text evidence="4">Lipid metabolism.</text>
</comment>
<keyword evidence="15 24" id="KW-0472">Membrane</keyword>
<evidence type="ECO:0000256" key="18">
    <source>
        <dbReference type="ARBA" id="ARBA00029893"/>
    </source>
</evidence>
<evidence type="ECO:0000256" key="6">
    <source>
        <dbReference type="ARBA" id="ARBA00012487"/>
    </source>
</evidence>
<evidence type="ECO:0000256" key="14">
    <source>
        <dbReference type="ARBA" id="ARBA00023098"/>
    </source>
</evidence>
<keyword evidence="10" id="KW-0808">Transferase</keyword>
<feature type="transmembrane region" description="Helical" evidence="24">
    <location>
        <begin position="229"/>
        <end position="253"/>
    </location>
</feature>
<comment type="pathway">
    <text evidence="3">Phospholipid metabolism; CDP-diacylglycerol biosynthesis; CDP-diacylglycerol from sn-glycerol 3-phosphate: step 3/3.</text>
</comment>
<evidence type="ECO:0000256" key="17">
    <source>
        <dbReference type="ARBA" id="ARBA00023264"/>
    </source>
</evidence>
<evidence type="ECO:0000256" key="21">
    <source>
        <dbReference type="ARBA" id="ARBA00032396"/>
    </source>
</evidence>
<evidence type="ECO:0000256" key="22">
    <source>
        <dbReference type="ARBA" id="ARBA00032743"/>
    </source>
</evidence>
<feature type="transmembrane region" description="Helical" evidence="24">
    <location>
        <begin position="158"/>
        <end position="179"/>
    </location>
</feature>
<evidence type="ECO:0000256" key="8">
    <source>
        <dbReference type="ARBA" id="ARBA00022475"/>
    </source>
</evidence>
<evidence type="ECO:0000313" key="26">
    <source>
        <dbReference type="Proteomes" id="UP001204953"/>
    </source>
</evidence>
<name>A0AAE3KQ64_9CYAN</name>
<keyword evidence="17" id="KW-1208">Phospholipid metabolism</keyword>
<evidence type="ECO:0000256" key="24">
    <source>
        <dbReference type="SAM" id="Phobius"/>
    </source>
</evidence>
<feature type="transmembrane region" description="Helical" evidence="24">
    <location>
        <begin position="45"/>
        <end position="67"/>
    </location>
</feature>
<evidence type="ECO:0000256" key="3">
    <source>
        <dbReference type="ARBA" id="ARBA00005119"/>
    </source>
</evidence>
<sequence length="297" mass="30888">MWKRLTFGPLMIAALIGLVWLDSFLGNKTLSSPVLGVDKVPPGSIVFLICLALGALGSKELASIIVAKGAKASAALLTLASWAGLCVSFFAPNAQHSIDSVAIVGSAAVLLFFTSLLVYSKGQNTKGVVLAAGASLLAFVYLGIMLGFVLAIRREHSVWILLWLLLVVKACDTGAYFTGRAIGKHKLILWLSPGKTWEGLVGGIALSCAASVGGARLLTMWAGETMPGALPLIVAGVVFAVVGQAGDLVMSLFKRDAGLKDSGSSIPGFGGVLDVLDSPLLVTPLAFWWLKWALPGA</sequence>
<dbReference type="PANTHER" id="PTHR46382">
    <property type="entry name" value="PHOSPHATIDATE CYTIDYLYLTRANSFERASE"/>
    <property type="match status" value="1"/>
</dbReference>
<dbReference type="Proteomes" id="UP001204953">
    <property type="component" value="Unassembled WGS sequence"/>
</dbReference>
<dbReference type="EC" id="2.7.7.41" evidence="6"/>
<keyword evidence="13 24" id="KW-1133">Transmembrane helix</keyword>
<evidence type="ECO:0000256" key="9">
    <source>
        <dbReference type="ARBA" id="ARBA00022516"/>
    </source>
</evidence>
<feature type="transmembrane region" description="Helical" evidence="24">
    <location>
        <begin position="128"/>
        <end position="152"/>
    </location>
</feature>
<organism evidence="25 26">
    <name type="scientific">Limnofasciculus baicalensis BBK-W-15</name>
    <dbReference type="NCBI Taxonomy" id="2699891"/>
    <lineage>
        <taxon>Bacteria</taxon>
        <taxon>Bacillati</taxon>
        <taxon>Cyanobacteriota</taxon>
        <taxon>Cyanophyceae</taxon>
        <taxon>Coleofasciculales</taxon>
        <taxon>Coleofasciculaceae</taxon>
        <taxon>Limnofasciculus</taxon>
        <taxon>Limnofasciculus baicalensis</taxon>
    </lineage>
</organism>
<evidence type="ECO:0000256" key="19">
    <source>
        <dbReference type="ARBA" id="ARBA00031825"/>
    </source>
</evidence>
<evidence type="ECO:0000256" key="1">
    <source>
        <dbReference type="ARBA" id="ARBA00001698"/>
    </source>
</evidence>
<comment type="similarity">
    <text evidence="5">Belongs to the CDS family.</text>
</comment>
<keyword evidence="9" id="KW-0444">Lipid biosynthesis</keyword>
<evidence type="ECO:0000256" key="4">
    <source>
        <dbReference type="ARBA" id="ARBA00005189"/>
    </source>
</evidence>
<keyword evidence="8" id="KW-1003">Cell membrane</keyword>
<evidence type="ECO:0000256" key="10">
    <source>
        <dbReference type="ARBA" id="ARBA00022679"/>
    </source>
</evidence>
<feature type="transmembrane region" description="Helical" evidence="24">
    <location>
        <begin position="74"/>
        <end position="94"/>
    </location>
</feature>
<feature type="transmembrane region" description="Helical" evidence="24">
    <location>
        <begin position="100"/>
        <end position="119"/>
    </location>
</feature>
<protein>
    <recommendedName>
        <fullName evidence="7">Phosphatidate cytidylyltransferase</fullName>
        <ecNumber evidence="6">2.7.7.41</ecNumber>
    </recommendedName>
    <alternativeName>
        <fullName evidence="20">CDP-DAG synthase</fullName>
    </alternativeName>
    <alternativeName>
        <fullName evidence="22">CDP-DG synthase</fullName>
    </alternativeName>
    <alternativeName>
        <fullName evidence="18">CDP-diacylglycerol synthase</fullName>
    </alternativeName>
    <alternativeName>
        <fullName evidence="21">CDP-diglyceride pyrophosphorylase</fullName>
    </alternativeName>
    <alternativeName>
        <fullName evidence="23">CDP-diglyceride synthase</fullName>
    </alternativeName>
    <alternativeName>
        <fullName evidence="19">CTP:phosphatidate cytidylyltransferase</fullName>
    </alternativeName>
</protein>
<dbReference type="EMBL" id="JAMZMM010000510">
    <property type="protein sequence ID" value="MCP2732210.1"/>
    <property type="molecule type" value="Genomic_DNA"/>
</dbReference>
<evidence type="ECO:0000256" key="7">
    <source>
        <dbReference type="ARBA" id="ARBA00019373"/>
    </source>
</evidence>
<evidence type="ECO:0000256" key="23">
    <source>
        <dbReference type="ARBA" id="ARBA00033406"/>
    </source>
</evidence>
<dbReference type="RefSeq" id="WP_254014935.1">
    <property type="nucleotide sequence ID" value="NZ_JAMZMM010000510.1"/>
</dbReference>
<comment type="caution">
    <text evidence="25">The sequence shown here is derived from an EMBL/GenBank/DDBJ whole genome shotgun (WGS) entry which is preliminary data.</text>
</comment>
<gene>
    <name evidence="25" type="ORF">NJ959_27650</name>
</gene>
<dbReference type="GO" id="GO:0004605">
    <property type="term" value="F:phosphatidate cytidylyltransferase activity"/>
    <property type="evidence" value="ECO:0007669"/>
    <property type="project" value="UniProtKB-EC"/>
</dbReference>
<dbReference type="AlphaFoldDB" id="A0AAE3KQ64"/>
<evidence type="ECO:0000256" key="16">
    <source>
        <dbReference type="ARBA" id="ARBA00023209"/>
    </source>
</evidence>
<comment type="subcellular location">
    <subcellularLocation>
        <location evidence="2">Cell membrane</location>
        <topology evidence="2">Multi-pass membrane protein</topology>
    </subcellularLocation>
</comment>
<keyword evidence="26" id="KW-1185">Reference proteome</keyword>